<proteinExistence type="predicted"/>
<accession>A0ABN3TI62</accession>
<dbReference type="Proteomes" id="UP001500886">
    <property type="component" value="Unassembled WGS sequence"/>
</dbReference>
<evidence type="ECO:0000313" key="3">
    <source>
        <dbReference type="Proteomes" id="UP001500886"/>
    </source>
</evidence>
<sequence length="194" mass="19983">MALSVQRFPLVTAGAKRLRAVVLAAAVVVGAAAPVAAQASAQPRDSAHPRDSGPLQCQGTESVTYSPGVTLLPRPVRVTVDGRFTSCTGGQGTVHSASYHEEFTLYTGCTNLLEGFRARRTYHWNTGDSSTADISGSSTVVAGQVVTPATGTVVQGRFAGHRLLQLIPLPQPSALQCLSGGVTGATGPTTLTIL</sequence>
<organism evidence="2 3">
    <name type="scientific">Streptomyces luteosporeus</name>
    <dbReference type="NCBI Taxonomy" id="173856"/>
    <lineage>
        <taxon>Bacteria</taxon>
        <taxon>Bacillati</taxon>
        <taxon>Actinomycetota</taxon>
        <taxon>Actinomycetes</taxon>
        <taxon>Kitasatosporales</taxon>
        <taxon>Streptomycetaceae</taxon>
        <taxon>Streptomyces</taxon>
    </lineage>
</organism>
<feature type="signal peptide" evidence="1">
    <location>
        <begin position="1"/>
        <end position="41"/>
    </location>
</feature>
<reference evidence="2 3" key="1">
    <citation type="journal article" date="2019" name="Int. J. Syst. Evol. Microbiol.">
        <title>The Global Catalogue of Microorganisms (GCM) 10K type strain sequencing project: providing services to taxonomists for standard genome sequencing and annotation.</title>
        <authorList>
            <consortium name="The Broad Institute Genomics Platform"/>
            <consortium name="The Broad Institute Genome Sequencing Center for Infectious Disease"/>
            <person name="Wu L."/>
            <person name="Ma J."/>
        </authorList>
    </citation>
    <scope>NUCLEOTIDE SEQUENCE [LARGE SCALE GENOMIC DNA]</scope>
    <source>
        <strain evidence="2 3">JCM 4542</strain>
    </source>
</reference>
<gene>
    <name evidence="2" type="ORF">GCM10010315_02190</name>
</gene>
<feature type="chain" id="PRO_5047205257" description="Secreted protein" evidence="1">
    <location>
        <begin position="42"/>
        <end position="194"/>
    </location>
</feature>
<name>A0ABN3TI62_9ACTN</name>
<protein>
    <recommendedName>
        <fullName evidence="4">Secreted protein</fullName>
    </recommendedName>
</protein>
<evidence type="ECO:0000313" key="2">
    <source>
        <dbReference type="EMBL" id="GAA2707516.1"/>
    </source>
</evidence>
<dbReference type="EMBL" id="BAAASL010000001">
    <property type="protein sequence ID" value="GAA2707516.1"/>
    <property type="molecule type" value="Genomic_DNA"/>
</dbReference>
<comment type="caution">
    <text evidence="2">The sequence shown here is derived from an EMBL/GenBank/DDBJ whole genome shotgun (WGS) entry which is preliminary data.</text>
</comment>
<keyword evidence="1" id="KW-0732">Signal</keyword>
<evidence type="ECO:0008006" key="4">
    <source>
        <dbReference type="Google" id="ProtNLM"/>
    </source>
</evidence>
<keyword evidence="3" id="KW-1185">Reference proteome</keyword>
<evidence type="ECO:0000256" key="1">
    <source>
        <dbReference type="SAM" id="SignalP"/>
    </source>
</evidence>